<evidence type="ECO:0000256" key="4">
    <source>
        <dbReference type="PROSITE-ProRule" id="PRU00409"/>
    </source>
</evidence>
<dbReference type="Gene3D" id="3.40.50.20">
    <property type="match status" value="1"/>
</dbReference>
<dbReference type="Gene3D" id="3.30.470.20">
    <property type="entry name" value="ATP-grasp fold, B domain"/>
    <property type="match status" value="1"/>
</dbReference>
<reference evidence="6 7" key="1">
    <citation type="journal article" date="2018" name="Int. J. Syst. Evol. Microbiol.">
        <title>Whole-genome-based revisit of Photorhabdus phylogeny: proposal for the elevation of most Photorhabdus subspecies to the species level and description of one novel species Photorhabdus bodei sp. nov., and one novel subspecies Photorhabdus laumondii subsp. clarkei subsp. nov.</title>
        <authorList>
            <person name="Machado R.A.R."/>
            <person name="Wuthrich D."/>
            <person name="Kuhnert P."/>
            <person name="Arce C.C.M."/>
            <person name="Thonen L."/>
            <person name="Ruiz C."/>
            <person name="Zhang X."/>
            <person name="Robert C.A.M."/>
            <person name="Karimi J."/>
            <person name="Kamali S."/>
            <person name="Ma J."/>
            <person name="Bruggmann R."/>
            <person name="Erb M."/>
        </authorList>
    </citation>
    <scope>NUCLEOTIDE SEQUENCE [LARGE SCALE GENOMIC DNA]</scope>
    <source>
        <strain evidence="6 7">BOJ-47</strain>
    </source>
</reference>
<dbReference type="PROSITE" id="PS50975">
    <property type="entry name" value="ATP_GRASP"/>
    <property type="match status" value="1"/>
</dbReference>
<name>A0A329VE57_9GAMM</name>
<dbReference type="RefSeq" id="WP_113026340.1">
    <property type="nucleotide sequence ID" value="NZ_CAWNWQ010000022.1"/>
</dbReference>
<keyword evidence="2 4" id="KW-0547">Nucleotide-binding</keyword>
<feature type="domain" description="ATP-grasp" evidence="5">
    <location>
        <begin position="106"/>
        <end position="301"/>
    </location>
</feature>
<dbReference type="Gene3D" id="3.30.1490.20">
    <property type="entry name" value="ATP-grasp fold, A domain"/>
    <property type="match status" value="1"/>
</dbReference>
<dbReference type="InterPro" id="IPR013815">
    <property type="entry name" value="ATP_grasp_subdomain_1"/>
</dbReference>
<keyword evidence="3 4" id="KW-0067">ATP-binding</keyword>
<evidence type="ECO:0000256" key="3">
    <source>
        <dbReference type="ARBA" id="ARBA00022840"/>
    </source>
</evidence>
<dbReference type="Proteomes" id="UP000250870">
    <property type="component" value="Unassembled WGS sequence"/>
</dbReference>
<keyword evidence="1" id="KW-0436">Ligase</keyword>
<comment type="caution">
    <text evidence="6">The sequence shown here is derived from an EMBL/GenBank/DDBJ whole genome shotgun (WGS) entry which is preliminary data.</text>
</comment>
<dbReference type="InterPro" id="IPR011761">
    <property type="entry name" value="ATP-grasp"/>
</dbReference>
<evidence type="ECO:0000313" key="6">
    <source>
        <dbReference type="EMBL" id="RAW88768.1"/>
    </source>
</evidence>
<proteinExistence type="predicted"/>
<organism evidence="6 7">
    <name type="scientific">Photorhabdus laumondii subsp. clarkei</name>
    <dbReference type="NCBI Taxonomy" id="2029685"/>
    <lineage>
        <taxon>Bacteria</taxon>
        <taxon>Pseudomonadati</taxon>
        <taxon>Pseudomonadota</taxon>
        <taxon>Gammaproteobacteria</taxon>
        <taxon>Enterobacterales</taxon>
        <taxon>Morganellaceae</taxon>
        <taxon>Photorhabdus</taxon>
    </lineage>
</organism>
<evidence type="ECO:0000256" key="1">
    <source>
        <dbReference type="ARBA" id="ARBA00022598"/>
    </source>
</evidence>
<protein>
    <submittedName>
        <fullName evidence="6">Carbamoyl-phosphate synthase</fullName>
    </submittedName>
</protein>
<dbReference type="SUPFAM" id="SSF56059">
    <property type="entry name" value="Glutathione synthetase ATP-binding domain-like"/>
    <property type="match status" value="1"/>
</dbReference>
<gene>
    <name evidence="6" type="ORF">CKY01_15520</name>
</gene>
<dbReference type="InterPro" id="IPR052032">
    <property type="entry name" value="ATP-dep_AA_Ligase"/>
</dbReference>
<dbReference type="EMBL" id="NSCI01000022">
    <property type="protein sequence ID" value="RAW88768.1"/>
    <property type="molecule type" value="Genomic_DNA"/>
</dbReference>
<dbReference type="GO" id="GO:0046872">
    <property type="term" value="F:metal ion binding"/>
    <property type="evidence" value="ECO:0007669"/>
    <property type="project" value="InterPro"/>
</dbReference>
<dbReference type="PANTHER" id="PTHR43585">
    <property type="entry name" value="FUMIPYRROLE BIOSYNTHESIS PROTEIN C"/>
    <property type="match status" value="1"/>
</dbReference>
<evidence type="ECO:0000259" key="5">
    <source>
        <dbReference type="PROSITE" id="PS50975"/>
    </source>
</evidence>
<dbReference type="Pfam" id="PF13535">
    <property type="entry name" value="ATP-grasp_4"/>
    <property type="match status" value="1"/>
</dbReference>
<evidence type="ECO:0000256" key="2">
    <source>
        <dbReference type="ARBA" id="ARBA00022741"/>
    </source>
</evidence>
<dbReference type="AlphaFoldDB" id="A0A329VE57"/>
<sequence length="388" mass="44053">MNNTVIVLGYREGIATALAHQGYQIIHIVKRVKPALNGTRYYIVKNLEDAQEVLRCVLNFSLHTVIGIVTGNEDGVFTAAVLRDMLQLPGPKDYRNTLYFRDKFLQKQKLAHLVPHAYCRYVTRDDDYSQLVVELGTPFIIKPANGMGSFATTAINSRSEYETYFQQYEKNLSNVAYVAENKITAAEFCVDGIWSEGKLDWFSISQYAIPVMQCNEGKTLALQILSRQDFPDIYQQIDQFCPRILERLNAANGVFHLEFFKNGEGVFFSECALRPAGAWLPEMIKLSYGVDLYSAHATLSLGLPYEHHLPEYPSQLFAVVLLRAFDGVSLTKQAFYQNFDLVELDWIEDTQMQSQGIYGRSGYAIITHKDHHTLVENVNKLIAFTGAR</sequence>
<evidence type="ECO:0000313" key="7">
    <source>
        <dbReference type="Proteomes" id="UP000250870"/>
    </source>
</evidence>
<dbReference type="GO" id="GO:0016874">
    <property type="term" value="F:ligase activity"/>
    <property type="evidence" value="ECO:0007669"/>
    <property type="project" value="UniProtKB-KW"/>
</dbReference>
<dbReference type="PANTHER" id="PTHR43585:SF2">
    <property type="entry name" value="ATP-GRASP ENZYME FSQD"/>
    <property type="match status" value="1"/>
</dbReference>
<dbReference type="GO" id="GO:0005524">
    <property type="term" value="F:ATP binding"/>
    <property type="evidence" value="ECO:0007669"/>
    <property type="project" value="UniProtKB-UniRule"/>
</dbReference>
<accession>A0A329VE57</accession>